<dbReference type="EC" id="2.7.12.2" evidence="7"/>
<comment type="catalytic activity">
    <reaction evidence="9">
        <text>L-threonyl-[protein] + ATP = O-phospho-L-threonyl-[protein] + ADP + H(+)</text>
        <dbReference type="Rhea" id="RHEA:46608"/>
        <dbReference type="Rhea" id="RHEA-COMP:11060"/>
        <dbReference type="Rhea" id="RHEA-COMP:11605"/>
        <dbReference type="ChEBI" id="CHEBI:15378"/>
        <dbReference type="ChEBI" id="CHEBI:30013"/>
        <dbReference type="ChEBI" id="CHEBI:30616"/>
        <dbReference type="ChEBI" id="CHEBI:61977"/>
        <dbReference type="ChEBI" id="CHEBI:456216"/>
        <dbReference type="EC" id="2.7.12.2"/>
    </reaction>
</comment>
<dbReference type="GO" id="GO:0004708">
    <property type="term" value="F:MAP kinase kinase activity"/>
    <property type="evidence" value="ECO:0007669"/>
    <property type="project" value="UniProtKB-EC"/>
</dbReference>
<dbReference type="InterPro" id="IPR000719">
    <property type="entry name" value="Prot_kinase_dom"/>
</dbReference>
<keyword evidence="1 13" id="KW-0723">Serine/threonine-protein kinase</keyword>
<keyword evidence="5 11" id="KW-0067">ATP-binding</keyword>
<dbReference type="CDD" id="cd06623">
    <property type="entry name" value="PKc_MAPKK_plant_like"/>
    <property type="match status" value="1"/>
</dbReference>
<gene>
    <name evidence="13" type="primary">AlNc14C123G6732</name>
    <name evidence="13" type="ORF">ALNC14_075990</name>
</gene>
<evidence type="ECO:0000259" key="12">
    <source>
        <dbReference type="PROSITE" id="PS50011"/>
    </source>
</evidence>
<evidence type="ECO:0000256" key="5">
    <source>
        <dbReference type="ARBA" id="ARBA00022840"/>
    </source>
</evidence>
<accession>F0WJK7</accession>
<dbReference type="Gene3D" id="1.10.510.10">
    <property type="entry name" value="Transferase(Phosphotransferase) domain 1"/>
    <property type="match status" value="1"/>
</dbReference>
<evidence type="ECO:0000256" key="3">
    <source>
        <dbReference type="ARBA" id="ARBA00022741"/>
    </source>
</evidence>
<keyword evidence="2" id="KW-0808">Transferase</keyword>
<evidence type="ECO:0000256" key="1">
    <source>
        <dbReference type="ARBA" id="ARBA00022527"/>
    </source>
</evidence>
<dbReference type="SUPFAM" id="SSF56112">
    <property type="entry name" value="Protein kinase-like (PK-like)"/>
    <property type="match status" value="1"/>
</dbReference>
<dbReference type="PANTHER" id="PTHR48013">
    <property type="entry name" value="DUAL SPECIFICITY MITOGEN-ACTIVATED PROTEIN KINASE KINASE 5-RELATED"/>
    <property type="match status" value="1"/>
</dbReference>
<evidence type="ECO:0000256" key="10">
    <source>
        <dbReference type="ARBA" id="ARBA00051693"/>
    </source>
</evidence>
<dbReference type="AlphaFoldDB" id="F0WJK7"/>
<evidence type="ECO:0000256" key="4">
    <source>
        <dbReference type="ARBA" id="ARBA00022777"/>
    </source>
</evidence>
<dbReference type="Gene3D" id="3.30.200.20">
    <property type="entry name" value="Phosphorylase Kinase, domain 1"/>
    <property type="match status" value="1"/>
</dbReference>
<dbReference type="PROSITE" id="PS00107">
    <property type="entry name" value="PROTEIN_KINASE_ATP"/>
    <property type="match status" value="1"/>
</dbReference>
<comment type="similarity">
    <text evidence="6">Belongs to the protein kinase superfamily. STE Ser/Thr protein kinase family. MAP kinase kinase subfamily.</text>
</comment>
<dbReference type="FunFam" id="1.10.510.10:FF:000432">
    <property type="entry name" value="mitogen-activated protein kinase kinase 3"/>
    <property type="match status" value="1"/>
</dbReference>
<keyword evidence="4 13" id="KW-0418">Kinase</keyword>
<dbReference type="EMBL" id="FR824168">
    <property type="protein sequence ID" value="CCA21456.1"/>
    <property type="molecule type" value="Genomic_DNA"/>
</dbReference>
<comment type="catalytic activity">
    <reaction evidence="8">
        <text>L-seryl-[protein] + ATP = O-phospho-L-seryl-[protein] + ADP + H(+)</text>
        <dbReference type="Rhea" id="RHEA:17989"/>
        <dbReference type="Rhea" id="RHEA-COMP:9863"/>
        <dbReference type="Rhea" id="RHEA-COMP:11604"/>
        <dbReference type="ChEBI" id="CHEBI:15378"/>
        <dbReference type="ChEBI" id="CHEBI:29999"/>
        <dbReference type="ChEBI" id="CHEBI:30616"/>
        <dbReference type="ChEBI" id="CHEBI:83421"/>
        <dbReference type="ChEBI" id="CHEBI:456216"/>
        <dbReference type="EC" id="2.7.12.2"/>
    </reaction>
</comment>
<feature type="binding site" evidence="11">
    <location>
        <position position="130"/>
    </location>
    <ligand>
        <name>ATP</name>
        <dbReference type="ChEBI" id="CHEBI:30616"/>
    </ligand>
</feature>
<evidence type="ECO:0000256" key="7">
    <source>
        <dbReference type="ARBA" id="ARBA00038999"/>
    </source>
</evidence>
<comment type="catalytic activity">
    <reaction evidence="10">
        <text>L-tyrosyl-[protein] + ATP = O-phospho-L-tyrosyl-[protein] + ADP + H(+)</text>
        <dbReference type="Rhea" id="RHEA:10596"/>
        <dbReference type="Rhea" id="RHEA-COMP:10136"/>
        <dbReference type="Rhea" id="RHEA-COMP:20101"/>
        <dbReference type="ChEBI" id="CHEBI:15378"/>
        <dbReference type="ChEBI" id="CHEBI:30616"/>
        <dbReference type="ChEBI" id="CHEBI:46858"/>
        <dbReference type="ChEBI" id="CHEBI:61978"/>
        <dbReference type="ChEBI" id="CHEBI:456216"/>
        <dbReference type="EC" id="2.7.12.2"/>
    </reaction>
</comment>
<name>F0WJK7_9STRA</name>
<dbReference type="PROSITE" id="PS50011">
    <property type="entry name" value="PROTEIN_KINASE_DOM"/>
    <property type="match status" value="1"/>
</dbReference>
<sequence>MLRLTHGSPSRRRFNVPYREVDEASAQTFEDGLQLDLRIAEEDVKKSYSVSSSGTFDAAPFRIRQDGLICSPSLVRGHLPGDTESSAGRKLSSVHTIRKQFIKLSVLGRGASGVVHKVIHLPSLMLVAIKDIPVYECAKRHQLITEIKTLYNNLSTLSDESTTKAPRTLAPCPEIVCLYDAFMNPNEGYVSIVVEYMDGGSLQDIVDSGGCKSERVLANIAQCVLRGLSHLHNKHQLHRDIKPSNLLINHFGEVKISDFGIAREMEDSMAKATTFVGTLTYMSPERIASEEYSYKSDVWSLGLSLLTCALGEFPYSSRNGYWELLHKIRNEPPPILPRGSFSVTFRDFMEKCLAKNEVERWNVKQLLDHPFIKQLARTDCHTSNATEYYQTLIEAEAQQPRSKSVNRDDIDVIAESVVESYRKTGKKLIDAKRLSLQDIVAWVEGLPAMQKPKLDRLAHQVGASQQFVHQIFHTKMINMLRSFHHAHNDN</sequence>
<organism evidence="13">
    <name type="scientific">Albugo laibachii Nc14</name>
    <dbReference type="NCBI Taxonomy" id="890382"/>
    <lineage>
        <taxon>Eukaryota</taxon>
        <taxon>Sar</taxon>
        <taxon>Stramenopiles</taxon>
        <taxon>Oomycota</taxon>
        <taxon>Peronosporomycetes</taxon>
        <taxon>Albuginales</taxon>
        <taxon>Albuginaceae</taxon>
        <taxon>Albugo</taxon>
    </lineage>
</organism>
<protein>
    <recommendedName>
        <fullName evidence="7">mitogen-activated protein kinase kinase</fullName>
        <ecNumber evidence="7">2.7.12.2</ecNumber>
    </recommendedName>
</protein>
<dbReference type="Pfam" id="PF00069">
    <property type="entry name" value="Pkinase"/>
    <property type="match status" value="1"/>
</dbReference>
<proteinExistence type="inferred from homology"/>
<dbReference type="SMART" id="SM00220">
    <property type="entry name" value="S_TKc"/>
    <property type="match status" value="1"/>
</dbReference>
<dbReference type="GO" id="GO:0004674">
    <property type="term" value="F:protein serine/threonine kinase activity"/>
    <property type="evidence" value="ECO:0007669"/>
    <property type="project" value="UniProtKB-KW"/>
</dbReference>
<evidence type="ECO:0000256" key="11">
    <source>
        <dbReference type="PROSITE-ProRule" id="PRU10141"/>
    </source>
</evidence>
<keyword evidence="3 11" id="KW-0547">Nucleotide-binding</keyword>
<dbReference type="HOGENOM" id="CLU_034258_0_0_1"/>
<dbReference type="InterPro" id="IPR011009">
    <property type="entry name" value="Kinase-like_dom_sf"/>
</dbReference>
<evidence type="ECO:0000256" key="2">
    <source>
        <dbReference type="ARBA" id="ARBA00022679"/>
    </source>
</evidence>
<evidence type="ECO:0000256" key="6">
    <source>
        <dbReference type="ARBA" id="ARBA00038035"/>
    </source>
</evidence>
<feature type="domain" description="Protein kinase" evidence="12">
    <location>
        <begin position="101"/>
        <end position="372"/>
    </location>
</feature>
<reference evidence="13" key="1">
    <citation type="journal article" date="2011" name="PLoS Biol.">
        <title>Gene gain and loss during evolution of obligate parasitism in the white rust pathogen of Arabidopsis thaliana.</title>
        <authorList>
            <person name="Kemen E."/>
            <person name="Gardiner A."/>
            <person name="Schultz-Larsen T."/>
            <person name="Kemen A.C."/>
            <person name="Balmuth A.L."/>
            <person name="Robert-Seilaniantz A."/>
            <person name="Bailey K."/>
            <person name="Holub E."/>
            <person name="Studholme D.J."/>
            <person name="Maclean D."/>
            <person name="Jones J.D."/>
        </authorList>
    </citation>
    <scope>NUCLEOTIDE SEQUENCE</scope>
</reference>
<dbReference type="GO" id="GO:0005524">
    <property type="term" value="F:ATP binding"/>
    <property type="evidence" value="ECO:0007669"/>
    <property type="project" value="UniProtKB-UniRule"/>
</dbReference>
<reference evidence="13" key="2">
    <citation type="submission" date="2011-02" db="EMBL/GenBank/DDBJ databases">
        <authorList>
            <person name="MacLean D."/>
        </authorList>
    </citation>
    <scope>NUCLEOTIDE SEQUENCE</scope>
</reference>
<dbReference type="PANTHER" id="PTHR48013:SF9">
    <property type="entry name" value="DUAL SPECIFICITY MITOGEN-ACTIVATED PROTEIN KINASE KINASE 5"/>
    <property type="match status" value="1"/>
</dbReference>
<dbReference type="InterPro" id="IPR017441">
    <property type="entry name" value="Protein_kinase_ATP_BS"/>
</dbReference>
<evidence type="ECO:0000256" key="9">
    <source>
        <dbReference type="ARBA" id="ARBA00049299"/>
    </source>
</evidence>
<evidence type="ECO:0000313" key="13">
    <source>
        <dbReference type="EMBL" id="CCA21456.1"/>
    </source>
</evidence>
<evidence type="ECO:0000256" key="8">
    <source>
        <dbReference type="ARBA" id="ARBA00049014"/>
    </source>
</evidence>